<dbReference type="NCBIfam" id="TIGR01469">
    <property type="entry name" value="cobA_cysG_Cterm"/>
    <property type="match status" value="1"/>
</dbReference>
<dbReference type="InterPro" id="IPR006366">
    <property type="entry name" value="CobA/CysG_C"/>
</dbReference>
<proteinExistence type="predicted"/>
<evidence type="ECO:0000256" key="4">
    <source>
        <dbReference type="ARBA" id="ARBA00022691"/>
    </source>
</evidence>
<dbReference type="CDD" id="cd11642">
    <property type="entry name" value="SUMT"/>
    <property type="match status" value="1"/>
</dbReference>
<evidence type="ECO:0000256" key="1">
    <source>
        <dbReference type="ARBA" id="ARBA00012162"/>
    </source>
</evidence>
<dbReference type="RefSeq" id="WP_085486698.1">
    <property type="nucleotide sequence ID" value="NZ_FXAY01000004.1"/>
</dbReference>
<reference evidence="8" key="1">
    <citation type="submission" date="2017-04" db="EMBL/GenBank/DDBJ databases">
        <authorList>
            <person name="Varghese N."/>
            <person name="Submissions S."/>
        </authorList>
    </citation>
    <scope>NUCLEOTIDE SEQUENCE [LARGE SCALE GENOMIC DNA]</scope>
    <source>
        <strain evidence="8">VKM Ac-2510</strain>
    </source>
</reference>
<name>A0A1X7KJK4_9MICO</name>
<dbReference type="Gene3D" id="3.40.1010.10">
    <property type="entry name" value="Cobalt-precorrin-4 Transmethylase, Domain 1"/>
    <property type="match status" value="1"/>
</dbReference>
<dbReference type="PANTHER" id="PTHR45790">
    <property type="entry name" value="SIROHEME SYNTHASE-RELATED"/>
    <property type="match status" value="1"/>
</dbReference>
<dbReference type="EC" id="2.1.1.107" evidence="1"/>
<keyword evidence="3 7" id="KW-0808">Transferase</keyword>
<keyword evidence="8" id="KW-1185">Reference proteome</keyword>
<dbReference type="GO" id="GO:0032259">
    <property type="term" value="P:methylation"/>
    <property type="evidence" value="ECO:0007669"/>
    <property type="project" value="UniProtKB-KW"/>
</dbReference>
<sequence>MEISVNLAGRRVLVVGHAGRARHTIARCVASGARVYLADDGEPGDARAVSSVVRVIVPSNRLEWKTLVSSVDLVVSVGVDSSTTDALERATREARIWLTTEPPSPTLPIGRVTLVGGGPGDGQLLTVAALAALREADVVFFDRLGPVARLAEWAPGAELVNVGKTPGHHAVNQTEIQERLVEAALAGKTVVRLKGGDPFVFGRGGEEVIACSRAGVPVTVVSGVTSAIAVPGAAGIPVTHREISRLFTVVSGHVPLSENELLHLAGLGGTIVVLMGVGTLPHLTAGLMRAGMSASMPVAIVEKGFSTGQRTTRADLDEIAPLASRLGVRSPAVVVIGEVVRLSEQLDVTAATFLQDAAAELTTD</sequence>
<keyword evidence="2 7" id="KW-0489">Methyltransferase</keyword>
<dbReference type="AlphaFoldDB" id="A0A1X7KJK4"/>
<dbReference type="InterPro" id="IPR014777">
    <property type="entry name" value="4pyrrole_Mease_sub1"/>
</dbReference>
<dbReference type="Proteomes" id="UP000193244">
    <property type="component" value="Unassembled WGS sequence"/>
</dbReference>
<dbReference type="InterPro" id="IPR035996">
    <property type="entry name" value="4pyrrol_Methylase_sf"/>
</dbReference>
<dbReference type="Gene3D" id="3.30.950.10">
    <property type="entry name" value="Methyltransferase, Cobalt-precorrin-4 Transmethylase, Domain 2"/>
    <property type="match status" value="1"/>
</dbReference>
<dbReference type="FunFam" id="3.40.1010.10:FF:000001">
    <property type="entry name" value="Siroheme synthase"/>
    <property type="match status" value="1"/>
</dbReference>
<accession>A0A1X7KJK4</accession>
<dbReference type="PANTHER" id="PTHR45790:SF3">
    <property type="entry name" value="S-ADENOSYL-L-METHIONINE-DEPENDENT UROPORPHYRINOGEN III METHYLTRANSFERASE, CHLOROPLASTIC"/>
    <property type="match status" value="1"/>
</dbReference>
<evidence type="ECO:0000313" key="8">
    <source>
        <dbReference type="Proteomes" id="UP000193244"/>
    </source>
</evidence>
<evidence type="ECO:0000259" key="6">
    <source>
        <dbReference type="Pfam" id="PF00590"/>
    </source>
</evidence>
<feature type="domain" description="Tetrapyrrole methylase" evidence="6">
    <location>
        <begin position="111"/>
        <end position="320"/>
    </location>
</feature>
<dbReference type="STRING" id="150121.SAMN06296010_2616"/>
<gene>
    <name evidence="7" type="ORF">SAMN06296010_2616</name>
</gene>
<dbReference type="EMBL" id="FXAY01000004">
    <property type="protein sequence ID" value="SMG41577.1"/>
    <property type="molecule type" value="Genomic_DNA"/>
</dbReference>
<evidence type="ECO:0000256" key="3">
    <source>
        <dbReference type="ARBA" id="ARBA00022679"/>
    </source>
</evidence>
<dbReference type="OrthoDB" id="9815856at2"/>
<dbReference type="GO" id="GO:0004851">
    <property type="term" value="F:uroporphyrin-III C-methyltransferase activity"/>
    <property type="evidence" value="ECO:0007669"/>
    <property type="project" value="UniProtKB-EC"/>
</dbReference>
<dbReference type="GO" id="GO:0019354">
    <property type="term" value="P:siroheme biosynthetic process"/>
    <property type="evidence" value="ECO:0007669"/>
    <property type="project" value="InterPro"/>
</dbReference>
<dbReference type="InterPro" id="IPR000878">
    <property type="entry name" value="4pyrrol_Mease"/>
</dbReference>
<dbReference type="InterPro" id="IPR050161">
    <property type="entry name" value="Siro_Cobalamin_biosynth"/>
</dbReference>
<dbReference type="InterPro" id="IPR014776">
    <property type="entry name" value="4pyrrole_Mease_sub2"/>
</dbReference>
<evidence type="ECO:0000256" key="5">
    <source>
        <dbReference type="ARBA" id="ARBA00023244"/>
    </source>
</evidence>
<dbReference type="SUPFAM" id="SSF53790">
    <property type="entry name" value="Tetrapyrrole methylase"/>
    <property type="match status" value="1"/>
</dbReference>
<keyword evidence="4" id="KW-0949">S-adenosyl-L-methionine</keyword>
<evidence type="ECO:0000313" key="7">
    <source>
        <dbReference type="EMBL" id="SMG41577.1"/>
    </source>
</evidence>
<organism evidence="7 8">
    <name type="scientific">Agreia pratensis</name>
    <dbReference type="NCBI Taxonomy" id="150121"/>
    <lineage>
        <taxon>Bacteria</taxon>
        <taxon>Bacillati</taxon>
        <taxon>Actinomycetota</taxon>
        <taxon>Actinomycetes</taxon>
        <taxon>Micrococcales</taxon>
        <taxon>Microbacteriaceae</taxon>
        <taxon>Agreia</taxon>
    </lineage>
</organism>
<evidence type="ECO:0000256" key="2">
    <source>
        <dbReference type="ARBA" id="ARBA00022603"/>
    </source>
</evidence>
<dbReference type="Pfam" id="PF00590">
    <property type="entry name" value="TP_methylase"/>
    <property type="match status" value="1"/>
</dbReference>
<keyword evidence="5" id="KW-0627">Porphyrin biosynthesis</keyword>
<dbReference type="NCBIfam" id="NF004790">
    <property type="entry name" value="PRK06136.1"/>
    <property type="match status" value="1"/>
</dbReference>
<protein>
    <recommendedName>
        <fullName evidence="1">uroporphyrinogen-III C-methyltransferase</fullName>
        <ecNumber evidence="1">2.1.1.107</ecNumber>
    </recommendedName>
</protein>